<dbReference type="AlphaFoldDB" id="A0A5B8VHL1"/>
<dbReference type="EC" id="6.3.2.4" evidence="5"/>
<evidence type="ECO:0000256" key="1">
    <source>
        <dbReference type="ARBA" id="ARBA00001936"/>
    </source>
</evidence>
<comment type="catalytic activity">
    <reaction evidence="12">
        <text>2 D-alanine + ATP = D-alanyl-D-alanine + ADP + phosphate + H(+)</text>
        <dbReference type="Rhea" id="RHEA:11224"/>
        <dbReference type="ChEBI" id="CHEBI:15378"/>
        <dbReference type="ChEBI" id="CHEBI:30616"/>
        <dbReference type="ChEBI" id="CHEBI:43474"/>
        <dbReference type="ChEBI" id="CHEBI:57416"/>
        <dbReference type="ChEBI" id="CHEBI:57822"/>
        <dbReference type="ChEBI" id="CHEBI:456216"/>
        <dbReference type="EC" id="6.3.2.4"/>
    </reaction>
</comment>
<accession>A0A5B8VHL1</accession>
<dbReference type="InterPro" id="IPR011095">
    <property type="entry name" value="Dala_Dala_lig_C"/>
</dbReference>
<keyword evidence="6" id="KW-0963">Cytoplasm</keyword>
<evidence type="ECO:0000256" key="10">
    <source>
        <dbReference type="ARBA" id="ARBA00022960"/>
    </source>
</evidence>
<dbReference type="InterPro" id="IPR013815">
    <property type="entry name" value="ATP_grasp_subdomain_1"/>
</dbReference>
<keyword evidence="7" id="KW-0436">Ligase</keyword>
<dbReference type="GO" id="GO:0009252">
    <property type="term" value="P:peptidoglycan biosynthetic process"/>
    <property type="evidence" value="ECO:0007669"/>
    <property type="project" value="UniProtKB-KW"/>
</dbReference>
<comment type="cofactor">
    <cofactor evidence="1">
        <name>Mn(2+)</name>
        <dbReference type="ChEBI" id="CHEBI:29035"/>
    </cofactor>
</comment>
<dbReference type="GO" id="GO:0005524">
    <property type="term" value="F:ATP binding"/>
    <property type="evidence" value="ECO:0007669"/>
    <property type="project" value="UniProtKB-UniRule"/>
</dbReference>
<keyword evidence="16" id="KW-1185">Reference proteome</keyword>
<evidence type="ECO:0000256" key="5">
    <source>
        <dbReference type="ARBA" id="ARBA00012216"/>
    </source>
</evidence>
<evidence type="ECO:0000256" key="4">
    <source>
        <dbReference type="ARBA" id="ARBA00010871"/>
    </source>
</evidence>
<dbReference type="EMBL" id="CP042434">
    <property type="protein sequence ID" value="QEC70970.1"/>
    <property type="molecule type" value="Genomic_DNA"/>
</dbReference>
<comment type="subcellular location">
    <subcellularLocation>
        <location evidence="3">Cytoplasm</location>
    </subcellularLocation>
</comment>
<evidence type="ECO:0000313" key="16">
    <source>
        <dbReference type="Proteomes" id="UP000321291"/>
    </source>
</evidence>
<dbReference type="Pfam" id="PF07478">
    <property type="entry name" value="Dala_Dala_lig_C"/>
    <property type="match status" value="1"/>
</dbReference>
<dbReference type="OrthoDB" id="9813261at2"/>
<dbReference type="Gene3D" id="3.30.470.20">
    <property type="entry name" value="ATP-grasp fold, B domain"/>
    <property type="match status" value="1"/>
</dbReference>
<evidence type="ECO:0000256" key="12">
    <source>
        <dbReference type="ARBA" id="ARBA00047614"/>
    </source>
</evidence>
<sequence length="214" mass="23437">MNKYHTVLVARAAGVRTAASYLAIKGAPVDMERISQLNFPVFVKPNDQGSSIAMSKINNLDEAAILQALDKGFSVSGQVLVETYIPGREFTIGVMRDATGTVISLPMTEIILKKGREMFDFEAKYNGETGEITPAEATQEMTDLVAAAGKMVYKALGCSGIVRIDFIWHETENQPYLLEVNTIPGQTKESLVPKQVAAKGWSLKDFYTELILAK</sequence>
<evidence type="ECO:0000256" key="3">
    <source>
        <dbReference type="ARBA" id="ARBA00004496"/>
    </source>
</evidence>
<proteinExistence type="inferred from homology"/>
<gene>
    <name evidence="15" type="ORF">FSB73_04000</name>
</gene>
<dbReference type="GO" id="GO:0008716">
    <property type="term" value="F:D-alanine-D-alanine ligase activity"/>
    <property type="evidence" value="ECO:0007669"/>
    <property type="project" value="UniProtKB-EC"/>
</dbReference>
<evidence type="ECO:0000256" key="2">
    <source>
        <dbReference type="ARBA" id="ARBA00001946"/>
    </source>
</evidence>
<dbReference type="Gene3D" id="3.30.1490.20">
    <property type="entry name" value="ATP-grasp fold, A domain"/>
    <property type="match status" value="1"/>
</dbReference>
<protein>
    <recommendedName>
        <fullName evidence="5">D-alanine--D-alanine ligase</fullName>
        <ecNumber evidence="5">6.3.2.4</ecNumber>
    </recommendedName>
</protein>
<comment type="similarity">
    <text evidence="4">Belongs to the D-alanine--D-alanine ligase family.</text>
</comment>
<evidence type="ECO:0000256" key="9">
    <source>
        <dbReference type="ARBA" id="ARBA00022840"/>
    </source>
</evidence>
<dbReference type="Proteomes" id="UP000321291">
    <property type="component" value="Chromosome"/>
</dbReference>
<organism evidence="15 16">
    <name type="scientific">Arachidicoccus ginsenosidivorans</name>
    <dbReference type="NCBI Taxonomy" id="496057"/>
    <lineage>
        <taxon>Bacteria</taxon>
        <taxon>Pseudomonadati</taxon>
        <taxon>Bacteroidota</taxon>
        <taxon>Chitinophagia</taxon>
        <taxon>Chitinophagales</taxon>
        <taxon>Chitinophagaceae</taxon>
        <taxon>Arachidicoccus</taxon>
    </lineage>
</organism>
<evidence type="ECO:0000256" key="7">
    <source>
        <dbReference type="ARBA" id="ARBA00022598"/>
    </source>
</evidence>
<comment type="cofactor">
    <cofactor evidence="2">
        <name>Mg(2+)</name>
        <dbReference type="ChEBI" id="CHEBI:18420"/>
    </cofactor>
</comment>
<dbReference type="InterPro" id="IPR011761">
    <property type="entry name" value="ATP-grasp"/>
</dbReference>
<keyword evidence="11" id="KW-0573">Peptidoglycan synthesis</keyword>
<reference evidence="15 16" key="1">
    <citation type="journal article" date="2017" name="Int. J. Syst. Evol. Microbiol.">
        <title>Arachidicoccus ginsenosidivorans sp. nov., with ginsenoside-converting activity isolated from ginseng cultivating soil.</title>
        <authorList>
            <person name="Siddiqi M.Z."/>
            <person name="Aslam Z."/>
            <person name="Im W.T."/>
        </authorList>
    </citation>
    <scope>NUCLEOTIDE SEQUENCE [LARGE SCALE GENOMIC DNA]</scope>
    <source>
        <strain evidence="15 16">Gsoil 809</strain>
    </source>
</reference>
<dbReference type="GO" id="GO:0046872">
    <property type="term" value="F:metal ion binding"/>
    <property type="evidence" value="ECO:0007669"/>
    <property type="project" value="InterPro"/>
</dbReference>
<dbReference type="PROSITE" id="PS00844">
    <property type="entry name" value="DALA_DALA_LIGASE_2"/>
    <property type="match status" value="1"/>
</dbReference>
<dbReference type="RefSeq" id="WP_146780229.1">
    <property type="nucleotide sequence ID" value="NZ_CP042434.1"/>
</dbReference>
<dbReference type="PANTHER" id="PTHR23132:SF23">
    <property type="entry name" value="D-ALANINE--D-ALANINE LIGASE B"/>
    <property type="match status" value="1"/>
</dbReference>
<dbReference type="InterPro" id="IPR000291">
    <property type="entry name" value="D-Ala_lig_Van_CS"/>
</dbReference>
<evidence type="ECO:0000259" key="14">
    <source>
        <dbReference type="PROSITE" id="PS50975"/>
    </source>
</evidence>
<dbReference type="PROSITE" id="PS50975">
    <property type="entry name" value="ATP_GRASP"/>
    <property type="match status" value="1"/>
</dbReference>
<name>A0A5B8VHL1_9BACT</name>
<keyword evidence="8 13" id="KW-0547">Nucleotide-binding</keyword>
<keyword evidence="10" id="KW-0133">Cell shape</keyword>
<dbReference type="KEGG" id="agi:FSB73_04000"/>
<evidence type="ECO:0000256" key="8">
    <source>
        <dbReference type="ARBA" id="ARBA00022741"/>
    </source>
</evidence>
<dbReference type="SUPFAM" id="SSF56059">
    <property type="entry name" value="Glutathione synthetase ATP-binding domain-like"/>
    <property type="match status" value="1"/>
</dbReference>
<evidence type="ECO:0000256" key="6">
    <source>
        <dbReference type="ARBA" id="ARBA00022490"/>
    </source>
</evidence>
<evidence type="ECO:0000256" key="11">
    <source>
        <dbReference type="ARBA" id="ARBA00022984"/>
    </source>
</evidence>
<dbReference type="GO" id="GO:0005737">
    <property type="term" value="C:cytoplasm"/>
    <property type="evidence" value="ECO:0007669"/>
    <property type="project" value="UniProtKB-SubCell"/>
</dbReference>
<feature type="domain" description="ATP-grasp" evidence="14">
    <location>
        <begin position="7"/>
        <end position="212"/>
    </location>
</feature>
<dbReference type="PANTHER" id="PTHR23132">
    <property type="entry name" value="D-ALANINE--D-ALANINE LIGASE"/>
    <property type="match status" value="1"/>
</dbReference>
<evidence type="ECO:0000256" key="13">
    <source>
        <dbReference type="PROSITE-ProRule" id="PRU00409"/>
    </source>
</evidence>
<dbReference type="GO" id="GO:0008360">
    <property type="term" value="P:regulation of cell shape"/>
    <property type="evidence" value="ECO:0007669"/>
    <property type="project" value="UniProtKB-KW"/>
</dbReference>
<evidence type="ECO:0000313" key="15">
    <source>
        <dbReference type="EMBL" id="QEC70970.1"/>
    </source>
</evidence>
<keyword evidence="9 13" id="KW-0067">ATP-binding</keyword>